<comment type="function">
    <text evidence="1">Involved in the biosynthesis of the siderophore enterobactin (enterochelin), which is a macrocyclic trimeric lactone of N-(2,3-dihydroxybenzoyl)-serine. The serine trilactone serves as a scaffolding for the three catechol functionalities that provide hexadentate coordination for the tightly ligated iron(2+) atoms. Plays an essential role in the assembly of the enterobactin by catalyzing the transfer of the 4'-phosphopantetheine (Ppant) moiety from coenzyme A to the apo-domains of both EntB (ArCP domain) and EntF (PCP domain) to yield their holo-forms which make them competent for the activation of 2,3-dihydroxybenzoate (DHB) and L-serine, respectively.</text>
</comment>
<evidence type="ECO:0000256" key="4">
    <source>
        <dbReference type="ARBA" id="ARBA00011503"/>
    </source>
</evidence>
<dbReference type="PANTHER" id="PTHR38096:SF1">
    <property type="entry name" value="ENTEROBACTIN SYNTHASE COMPONENT D"/>
    <property type="match status" value="1"/>
</dbReference>
<dbReference type="InterPro" id="IPR041354">
    <property type="entry name" value="4PPT_N"/>
</dbReference>
<evidence type="ECO:0000256" key="8">
    <source>
        <dbReference type="ARBA" id="ARBA00029894"/>
    </source>
</evidence>
<dbReference type="Proteomes" id="UP001595547">
    <property type="component" value="Unassembled WGS sequence"/>
</dbReference>
<feature type="domain" description="4'-phosphopantetheinyl transferase N-terminal" evidence="13">
    <location>
        <begin position="67"/>
        <end position="127"/>
    </location>
</feature>
<evidence type="ECO:0000256" key="6">
    <source>
        <dbReference type="ARBA" id="ARBA00022679"/>
    </source>
</evidence>
<dbReference type="RefSeq" id="WP_380073287.1">
    <property type="nucleotide sequence ID" value="NZ_JBHRTO010000001.1"/>
</dbReference>
<dbReference type="InterPro" id="IPR008278">
    <property type="entry name" value="4-PPantetheinyl_Trfase_dom"/>
</dbReference>
<evidence type="ECO:0000256" key="9">
    <source>
        <dbReference type="ARBA" id="ARBA00031996"/>
    </source>
</evidence>
<dbReference type="GO" id="GO:0016740">
    <property type="term" value="F:transferase activity"/>
    <property type="evidence" value="ECO:0007669"/>
    <property type="project" value="UniProtKB-KW"/>
</dbReference>
<dbReference type="InterPro" id="IPR003542">
    <property type="entry name" value="Enbac_synth_compD-like"/>
</dbReference>
<evidence type="ECO:0000313" key="14">
    <source>
        <dbReference type="EMBL" id="MFC3181698.1"/>
    </source>
</evidence>
<gene>
    <name evidence="14" type="ORF">ACFOGH_11910</name>
</gene>
<dbReference type="Pfam" id="PF01648">
    <property type="entry name" value="ACPS"/>
    <property type="match status" value="1"/>
</dbReference>
<evidence type="ECO:0000256" key="3">
    <source>
        <dbReference type="ARBA" id="ARBA00008342"/>
    </source>
</evidence>
<evidence type="ECO:0000313" key="15">
    <source>
        <dbReference type="Proteomes" id="UP001595547"/>
    </source>
</evidence>
<feature type="domain" description="4'-phosphopantetheinyl transferase" evidence="12">
    <location>
        <begin position="135"/>
        <end position="236"/>
    </location>
</feature>
<dbReference type="InterPro" id="IPR037143">
    <property type="entry name" value="4-PPantetheinyl_Trfase_dom_sf"/>
</dbReference>
<dbReference type="PANTHER" id="PTHR38096">
    <property type="entry name" value="ENTEROBACTIN SYNTHASE COMPONENT D"/>
    <property type="match status" value="1"/>
</dbReference>
<comment type="caution">
    <text evidence="14">The sequence shown here is derived from an EMBL/GenBank/DDBJ whole genome shotgun (WGS) entry which is preliminary data.</text>
</comment>
<dbReference type="Pfam" id="PF17837">
    <property type="entry name" value="4PPT_N"/>
    <property type="match status" value="1"/>
</dbReference>
<comment type="similarity">
    <text evidence="3">Belongs to the P-Pant transferase superfamily. EntD family.</text>
</comment>
<dbReference type="SUPFAM" id="SSF56214">
    <property type="entry name" value="4'-phosphopantetheinyl transferase"/>
    <property type="match status" value="1"/>
</dbReference>
<comment type="catalytic activity">
    <reaction evidence="10">
        <text>apo-[aryl-carrier protein] + CoA = holo-[aryl-carrier protein] + adenosine 3',5'-bisphosphate + H(+)</text>
        <dbReference type="Rhea" id="RHEA:48404"/>
        <dbReference type="Rhea" id="RHEA-COMP:15903"/>
        <dbReference type="Rhea" id="RHEA-COMP:17557"/>
        <dbReference type="ChEBI" id="CHEBI:15378"/>
        <dbReference type="ChEBI" id="CHEBI:29999"/>
        <dbReference type="ChEBI" id="CHEBI:57287"/>
        <dbReference type="ChEBI" id="CHEBI:58343"/>
        <dbReference type="ChEBI" id="CHEBI:64479"/>
    </reaction>
</comment>
<evidence type="ECO:0000256" key="5">
    <source>
        <dbReference type="ARBA" id="ARBA00019087"/>
    </source>
</evidence>
<protein>
    <recommendedName>
        <fullName evidence="5">Enterobactin synthase component D</fullName>
    </recommendedName>
    <alternativeName>
        <fullName evidence="8">4'-phosphopantetheinyl transferase EntD</fullName>
    </alternativeName>
    <alternativeName>
        <fullName evidence="9">Enterochelin synthase D</fullName>
    </alternativeName>
</protein>
<evidence type="ECO:0000256" key="10">
    <source>
        <dbReference type="ARBA" id="ARBA00049176"/>
    </source>
</evidence>
<evidence type="ECO:0000259" key="13">
    <source>
        <dbReference type="Pfam" id="PF17837"/>
    </source>
</evidence>
<reference evidence="15" key="1">
    <citation type="journal article" date="2019" name="Int. J. Syst. Evol. Microbiol.">
        <title>The Global Catalogue of Microorganisms (GCM) 10K type strain sequencing project: providing services to taxonomists for standard genome sequencing and annotation.</title>
        <authorList>
            <consortium name="The Broad Institute Genomics Platform"/>
            <consortium name="The Broad Institute Genome Sequencing Center for Infectious Disease"/>
            <person name="Wu L."/>
            <person name="Ma J."/>
        </authorList>
    </citation>
    <scope>NUCLEOTIDE SEQUENCE [LARGE SCALE GENOMIC DNA]</scope>
    <source>
        <strain evidence="15">KCTC 52039</strain>
    </source>
</reference>
<dbReference type="EMBL" id="JBHRTO010000001">
    <property type="protein sequence ID" value="MFC3181698.1"/>
    <property type="molecule type" value="Genomic_DNA"/>
</dbReference>
<keyword evidence="15" id="KW-1185">Reference proteome</keyword>
<evidence type="ECO:0000256" key="1">
    <source>
        <dbReference type="ARBA" id="ARBA00003937"/>
    </source>
</evidence>
<keyword evidence="6 14" id="KW-0808">Transferase</keyword>
<comment type="pathway">
    <text evidence="2">Siderophore biosynthesis; enterobactin biosynthesis.</text>
</comment>
<comment type="subunit">
    <text evidence="4">EntB, EntD, EntE, and EntF form a multienzyme complex called enterobactin synthase.</text>
</comment>
<evidence type="ECO:0000256" key="11">
    <source>
        <dbReference type="ARBA" id="ARBA00049191"/>
    </source>
</evidence>
<keyword evidence="7" id="KW-0259">Enterobactin biosynthesis</keyword>
<comment type="catalytic activity">
    <reaction evidence="11">
        <text>apo-[peptidyl-carrier protein] + CoA = holo-[peptidyl-carrier protein] + adenosine 3',5'-bisphosphate + H(+)</text>
        <dbReference type="Rhea" id="RHEA:46228"/>
        <dbReference type="Rhea" id="RHEA-COMP:11479"/>
        <dbReference type="Rhea" id="RHEA-COMP:11480"/>
        <dbReference type="ChEBI" id="CHEBI:15378"/>
        <dbReference type="ChEBI" id="CHEBI:29999"/>
        <dbReference type="ChEBI" id="CHEBI:57287"/>
        <dbReference type="ChEBI" id="CHEBI:58343"/>
        <dbReference type="ChEBI" id="CHEBI:64479"/>
    </reaction>
</comment>
<evidence type="ECO:0000256" key="7">
    <source>
        <dbReference type="ARBA" id="ARBA00023191"/>
    </source>
</evidence>
<proteinExistence type="inferred from homology"/>
<evidence type="ECO:0000259" key="12">
    <source>
        <dbReference type="Pfam" id="PF01648"/>
    </source>
</evidence>
<evidence type="ECO:0000256" key="2">
    <source>
        <dbReference type="ARBA" id="ARBA00004993"/>
    </source>
</evidence>
<accession>A0ABV7J1I6</accession>
<dbReference type="PRINTS" id="PR01399">
    <property type="entry name" value="ENTSNTHTASED"/>
</dbReference>
<sequence>MTARKRPPWLPPRIAPMPAPMRWRGGGRCGGRPVPDIAARLRLILPPGVGLASADAPQPLWPGEDLPGATPARLAEFATGRTAARQALQALGCDPAAIAVGSDRAPQWPDTVSGSISHCAGACLAVAGFRHDYLGLGLDVEPSAALPADIWQTVLRPEERHELNALPQPKQGLQALRIFVAKEAAYKAQYPISQKVFDFQTLGIIWNGQGFIAAFQQAIPPFEKHFQVVGRMAENPDHFAAICWLPTV</sequence>
<name>A0ABV7J1I6_9RHOB</name>
<dbReference type="Gene3D" id="3.90.470.20">
    <property type="entry name" value="4'-phosphopantetheinyl transferase domain"/>
    <property type="match status" value="1"/>
</dbReference>
<organism evidence="14 15">
    <name type="scientific">Cypionkella sinensis</name>
    <dbReference type="NCBI Taxonomy" id="1756043"/>
    <lineage>
        <taxon>Bacteria</taxon>
        <taxon>Pseudomonadati</taxon>
        <taxon>Pseudomonadota</taxon>
        <taxon>Alphaproteobacteria</taxon>
        <taxon>Rhodobacterales</taxon>
        <taxon>Paracoccaceae</taxon>
        <taxon>Cypionkella</taxon>
    </lineage>
</organism>